<evidence type="ECO:0000259" key="3">
    <source>
        <dbReference type="PROSITE" id="PS51186"/>
    </source>
</evidence>
<feature type="domain" description="N-acetyltransferase" evidence="3">
    <location>
        <begin position="1"/>
        <end position="158"/>
    </location>
</feature>
<proteinExistence type="predicted"/>
<evidence type="ECO:0000313" key="5">
    <source>
        <dbReference type="Proteomes" id="UP001595878"/>
    </source>
</evidence>
<dbReference type="Gene3D" id="3.40.630.30">
    <property type="match status" value="1"/>
</dbReference>
<accession>A0ABV9L6T9</accession>
<dbReference type="RefSeq" id="WP_380031902.1">
    <property type="nucleotide sequence ID" value="NZ_JBHSHB010000007.1"/>
</dbReference>
<dbReference type="PANTHER" id="PTHR43072:SF23">
    <property type="entry name" value="UPF0039 PROTEIN C11D3.02C"/>
    <property type="match status" value="1"/>
</dbReference>
<dbReference type="GO" id="GO:0016746">
    <property type="term" value="F:acyltransferase activity"/>
    <property type="evidence" value="ECO:0007669"/>
    <property type="project" value="UniProtKB-KW"/>
</dbReference>
<reference evidence="5" key="1">
    <citation type="journal article" date="2019" name="Int. J. Syst. Evol. Microbiol.">
        <title>The Global Catalogue of Microorganisms (GCM) 10K type strain sequencing project: providing services to taxonomists for standard genome sequencing and annotation.</title>
        <authorList>
            <consortium name="The Broad Institute Genomics Platform"/>
            <consortium name="The Broad Institute Genome Sequencing Center for Infectious Disease"/>
            <person name="Wu L."/>
            <person name="Ma J."/>
        </authorList>
    </citation>
    <scope>NUCLEOTIDE SEQUENCE [LARGE SCALE GENOMIC DNA]</scope>
    <source>
        <strain evidence="5">CGMCC 4.7427</strain>
    </source>
</reference>
<dbReference type="InterPro" id="IPR000182">
    <property type="entry name" value="GNAT_dom"/>
</dbReference>
<gene>
    <name evidence="4" type="ORF">ACFO5T_02965</name>
</gene>
<keyword evidence="5" id="KW-1185">Reference proteome</keyword>
<keyword evidence="2 4" id="KW-0012">Acyltransferase</keyword>
<dbReference type="EMBL" id="JBHSHB010000007">
    <property type="protein sequence ID" value="MFC4689383.1"/>
    <property type="molecule type" value="Genomic_DNA"/>
</dbReference>
<sequence length="163" mass="18768">MIIRPLLKEDYTHCAQIYQDGLDTGMATFETIVPDWVSWDVKFLKQCRFVAIKEEVILGWVALTPFSTREVYKGVAEVTLYISKIARGKGIGRALLMAIIKESERAGFWTLQAKIFARNEASIALFQKCGFRIVGVREKLAMRDGIWHDNVLFERRSELFYVV</sequence>
<name>A0ABV9L6T9_9FLAO</name>
<organism evidence="4 5">
    <name type="scientific">Dokdonia genika</name>
    <dbReference type="NCBI Taxonomy" id="308113"/>
    <lineage>
        <taxon>Bacteria</taxon>
        <taxon>Pseudomonadati</taxon>
        <taxon>Bacteroidota</taxon>
        <taxon>Flavobacteriia</taxon>
        <taxon>Flavobacteriales</taxon>
        <taxon>Flavobacteriaceae</taxon>
        <taxon>Dokdonia</taxon>
    </lineage>
</organism>
<evidence type="ECO:0000313" key="4">
    <source>
        <dbReference type="EMBL" id="MFC4689383.1"/>
    </source>
</evidence>
<dbReference type="EC" id="2.3.-.-" evidence="4"/>
<protein>
    <submittedName>
        <fullName evidence="4">GNAT family N-acetyltransferase</fullName>
        <ecNumber evidence="4">2.3.-.-</ecNumber>
    </submittedName>
</protein>
<evidence type="ECO:0000256" key="2">
    <source>
        <dbReference type="ARBA" id="ARBA00023315"/>
    </source>
</evidence>
<evidence type="ECO:0000256" key="1">
    <source>
        <dbReference type="ARBA" id="ARBA00022679"/>
    </source>
</evidence>
<dbReference type="PROSITE" id="PS51186">
    <property type="entry name" value="GNAT"/>
    <property type="match status" value="1"/>
</dbReference>
<dbReference type="PANTHER" id="PTHR43072">
    <property type="entry name" value="N-ACETYLTRANSFERASE"/>
    <property type="match status" value="1"/>
</dbReference>
<dbReference type="CDD" id="cd04301">
    <property type="entry name" value="NAT_SF"/>
    <property type="match status" value="1"/>
</dbReference>
<keyword evidence="1 4" id="KW-0808">Transferase</keyword>
<dbReference type="InterPro" id="IPR016181">
    <property type="entry name" value="Acyl_CoA_acyltransferase"/>
</dbReference>
<dbReference type="Proteomes" id="UP001595878">
    <property type="component" value="Unassembled WGS sequence"/>
</dbReference>
<dbReference type="Pfam" id="PF00583">
    <property type="entry name" value="Acetyltransf_1"/>
    <property type="match status" value="1"/>
</dbReference>
<dbReference type="SUPFAM" id="SSF55729">
    <property type="entry name" value="Acyl-CoA N-acyltransferases (Nat)"/>
    <property type="match status" value="1"/>
</dbReference>
<comment type="caution">
    <text evidence="4">The sequence shown here is derived from an EMBL/GenBank/DDBJ whole genome shotgun (WGS) entry which is preliminary data.</text>
</comment>